<dbReference type="Pfam" id="PF02518">
    <property type="entry name" value="HATPase_c"/>
    <property type="match status" value="1"/>
</dbReference>
<dbReference type="SUPFAM" id="SSF103190">
    <property type="entry name" value="Sensory domain-like"/>
    <property type="match status" value="1"/>
</dbReference>
<dbReference type="GO" id="GO:0004673">
    <property type="term" value="F:protein histidine kinase activity"/>
    <property type="evidence" value="ECO:0007669"/>
    <property type="project" value="UniProtKB-EC"/>
</dbReference>
<proteinExistence type="predicted"/>
<organism evidence="10 11">
    <name type="scientific">Vitreoscilla massiliensis</name>
    <dbReference type="NCBI Taxonomy" id="1689272"/>
    <lineage>
        <taxon>Bacteria</taxon>
        <taxon>Pseudomonadati</taxon>
        <taxon>Pseudomonadota</taxon>
        <taxon>Betaproteobacteria</taxon>
        <taxon>Neisseriales</taxon>
        <taxon>Neisseriaceae</taxon>
        <taxon>Vitreoscilla</taxon>
    </lineage>
</organism>
<dbReference type="Gene3D" id="1.10.287.130">
    <property type="match status" value="1"/>
</dbReference>
<dbReference type="Pfam" id="PF00512">
    <property type="entry name" value="HisKA"/>
    <property type="match status" value="1"/>
</dbReference>
<dbReference type="SMART" id="SM00388">
    <property type="entry name" value="HisKA"/>
    <property type="match status" value="1"/>
</dbReference>
<keyword evidence="7 8" id="KW-1133">Transmembrane helix</keyword>
<dbReference type="Gene3D" id="3.30.450.20">
    <property type="entry name" value="PAS domain"/>
    <property type="match status" value="1"/>
</dbReference>
<dbReference type="InterPro" id="IPR003661">
    <property type="entry name" value="HisK_dim/P_dom"/>
</dbReference>
<keyword evidence="5 8" id="KW-0812">Transmembrane</keyword>
<keyword evidence="4 10" id="KW-0808">Transferase</keyword>
<evidence type="ECO:0000256" key="3">
    <source>
        <dbReference type="ARBA" id="ARBA00022553"/>
    </source>
</evidence>
<gene>
    <name evidence="10" type="primary">creC</name>
    <name evidence="10" type="ORF">LVJ82_06215</name>
</gene>
<accession>A0ABY4E463</accession>
<dbReference type="InterPro" id="IPR050428">
    <property type="entry name" value="TCS_sensor_his_kinase"/>
</dbReference>
<dbReference type="InterPro" id="IPR036097">
    <property type="entry name" value="HisK_dim/P_sf"/>
</dbReference>
<dbReference type="InterPro" id="IPR003594">
    <property type="entry name" value="HATPase_dom"/>
</dbReference>
<dbReference type="InterPro" id="IPR036890">
    <property type="entry name" value="HATPase_C_sf"/>
</dbReference>
<name>A0ABY4E463_9NEIS</name>
<dbReference type="RefSeq" id="WP_058304893.1">
    <property type="nucleotide sequence ID" value="NZ_CABKVG010000005.1"/>
</dbReference>
<dbReference type="PANTHER" id="PTHR45436:SF10">
    <property type="entry name" value="HISTIDINE KINASE"/>
    <property type="match status" value="1"/>
</dbReference>
<reference evidence="10 11" key="1">
    <citation type="journal article" date="2022" name="Res Sq">
        <title>Evolution of multicellular longitudinally dividing oral cavity symbionts (Neisseriaceae).</title>
        <authorList>
            <person name="Nyongesa S."/>
            <person name="Weber P."/>
            <person name="Bernet E."/>
            <person name="Pullido F."/>
            <person name="Nieckarz M."/>
            <person name="Delaby M."/>
            <person name="Nieves C."/>
            <person name="Viehboeck T."/>
            <person name="Krause N."/>
            <person name="Rivera-Millot A."/>
            <person name="Nakamura A."/>
            <person name="Vischer N."/>
            <person name="VanNieuwenhze M."/>
            <person name="Brun Y."/>
            <person name="Cava F."/>
            <person name="Bulgheresi S."/>
            <person name="Veyrier F."/>
        </authorList>
    </citation>
    <scope>NUCLEOTIDE SEQUENCE [LARGE SCALE GENOMIC DNA]</scope>
    <source>
        <strain evidence="10 11">SN4</strain>
    </source>
</reference>
<dbReference type="CDD" id="cd00082">
    <property type="entry name" value="HisKA"/>
    <property type="match status" value="1"/>
</dbReference>
<keyword evidence="11" id="KW-1185">Reference proteome</keyword>
<dbReference type="InterPro" id="IPR005467">
    <property type="entry name" value="His_kinase_dom"/>
</dbReference>
<dbReference type="EMBL" id="CP091511">
    <property type="protein sequence ID" value="UOO90566.1"/>
    <property type="molecule type" value="Genomic_DNA"/>
</dbReference>
<feature type="transmembrane region" description="Helical" evidence="8">
    <location>
        <begin position="185"/>
        <end position="207"/>
    </location>
</feature>
<evidence type="ECO:0000256" key="7">
    <source>
        <dbReference type="ARBA" id="ARBA00022989"/>
    </source>
</evidence>
<keyword evidence="6 10" id="KW-0418">Kinase</keyword>
<evidence type="ECO:0000256" key="6">
    <source>
        <dbReference type="ARBA" id="ARBA00022777"/>
    </source>
</evidence>
<evidence type="ECO:0000259" key="9">
    <source>
        <dbReference type="PROSITE" id="PS50109"/>
    </source>
</evidence>
<feature type="domain" description="Histidine kinase" evidence="9">
    <location>
        <begin position="262"/>
        <end position="474"/>
    </location>
</feature>
<feature type="transmembrane region" description="Helical" evidence="8">
    <location>
        <begin position="6"/>
        <end position="26"/>
    </location>
</feature>
<evidence type="ECO:0000256" key="5">
    <source>
        <dbReference type="ARBA" id="ARBA00022692"/>
    </source>
</evidence>
<keyword evidence="8" id="KW-0472">Membrane</keyword>
<dbReference type="NCBIfam" id="NF008312">
    <property type="entry name" value="PRK11100.1"/>
    <property type="match status" value="1"/>
</dbReference>
<evidence type="ECO:0000256" key="1">
    <source>
        <dbReference type="ARBA" id="ARBA00000085"/>
    </source>
</evidence>
<evidence type="ECO:0000256" key="2">
    <source>
        <dbReference type="ARBA" id="ARBA00012438"/>
    </source>
</evidence>
<dbReference type="SUPFAM" id="SSF55874">
    <property type="entry name" value="ATPase domain of HSP90 chaperone/DNA topoisomerase II/histidine kinase"/>
    <property type="match status" value="1"/>
</dbReference>
<dbReference type="Proteomes" id="UP000832011">
    <property type="component" value="Chromosome"/>
</dbReference>
<keyword evidence="3" id="KW-0597">Phosphoprotein</keyword>
<dbReference type="SUPFAM" id="SSF47384">
    <property type="entry name" value="Homodimeric domain of signal transducing histidine kinase"/>
    <property type="match status" value="1"/>
</dbReference>
<protein>
    <recommendedName>
        <fullName evidence="2">histidine kinase</fullName>
        <ecNumber evidence="2">2.7.13.3</ecNumber>
    </recommendedName>
</protein>
<dbReference type="PANTHER" id="PTHR45436">
    <property type="entry name" value="SENSOR HISTIDINE KINASE YKOH"/>
    <property type="match status" value="1"/>
</dbReference>
<evidence type="ECO:0000256" key="8">
    <source>
        <dbReference type="SAM" id="Phobius"/>
    </source>
</evidence>
<sequence>MPIFIRIWLLFTIILICGGVLMVHQFQEQVKPNTRKVMEDILADNANVISALVAKDVANGQVKSKAFNERMQTVLEREISGKIWSIDKTAVQLRMYITDENGIVIYDSLGKFVGEDFSQWRDVYLTLRGKYGARSSLDPTNPKASMSVMHVAAPIVNKGELIGVVSLGKPSASIQPFIDNAEKEVWNLAVWYLFIGWIACGLMSWWLSHNINQVRRFALALAPTSQQPRFWLSKELNDLTQAIATMRTQLEDQAYVEQYVSTLTHELKSPLAGIRAGAELLQEPLPLEDQQHFADNIVAQADKLHSLIQRMLLMMRLEKSGAATKQEPIDVPQLLQDVIAQRQSMSSSKHVDIVCSGELAPKLQGDVFWLQQAIGNVLDNALDFCEVGSSIKIWGEKIGPDWMLYISNQGPQVDAFALEKVFDRYFSLARSSGNRGSGIGLTMVQEVMQRHHGHARLFNVKDGVCVSLRFHTVSV</sequence>
<dbReference type="PROSITE" id="PS50109">
    <property type="entry name" value="HIS_KIN"/>
    <property type="match status" value="1"/>
</dbReference>
<dbReference type="Gene3D" id="3.30.565.10">
    <property type="entry name" value="Histidine kinase-like ATPase, C-terminal domain"/>
    <property type="match status" value="1"/>
</dbReference>
<evidence type="ECO:0000313" key="11">
    <source>
        <dbReference type="Proteomes" id="UP000832011"/>
    </source>
</evidence>
<evidence type="ECO:0000313" key="10">
    <source>
        <dbReference type="EMBL" id="UOO90566.1"/>
    </source>
</evidence>
<dbReference type="SMART" id="SM00387">
    <property type="entry name" value="HATPase_c"/>
    <property type="match status" value="1"/>
</dbReference>
<comment type="catalytic activity">
    <reaction evidence="1">
        <text>ATP + protein L-histidine = ADP + protein N-phospho-L-histidine.</text>
        <dbReference type="EC" id="2.7.13.3"/>
    </reaction>
</comment>
<dbReference type="InterPro" id="IPR029151">
    <property type="entry name" value="Sensor-like_sf"/>
</dbReference>
<dbReference type="EC" id="2.7.13.3" evidence="2"/>
<evidence type="ECO:0000256" key="4">
    <source>
        <dbReference type="ARBA" id="ARBA00022679"/>
    </source>
</evidence>